<keyword evidence="2" id="KW-0175">Coiled coil</keyword>
<dbReference type="PANTHER" id="PTHR32347">
    <property type="entry name" value="EFFLUX SYSTEM COMPONENT YKNX-RELATED"/>
    <property type="match status" value="1"/>
</dbReference>
<dbReference type="AlphaFoldDB" id="A0AAW7Z5P6"/>
<evidence type="ECO:0000313" key="7">
    <source>
        <dbReference type="Proteomes" id="UP001170717"/>
    </source>
</evidence>
<dbReference type="PANTHER" id="PTHR32347:SF14">
    <property type="entry name" value="EFFLUX SYSTEM COMPONENT YKNX-RELATED"/>
    <property type="match status" value="1"/>
</dbReference>
<dbReference type="Proteomes" id="UP001170717">
    <property type="component" value="Unassembled WGS sequence"/>
</dbReference>
<dbReference type="Proteomes" id="UP000056750">
    <property type="component" value="Chromosome"/>
</dbReference>
<evidence type="ECO:0000256" key="1">
    <source>
        <dbReference type="ARBA" id="ARBA00004196"/>
    </source>
</evidence>
<dbReference type="Gene3D" id="2.40.30.170">
    <property type="match status" value="1"/>
</dbReference>
<keyword evidence="6" id="KW-1185">Reference proteome</keyword>
<keyword evidence="3" id="KW-0812">Transmembrane</keyword>
<keyword evidence="3" id="KW-1133">Transmembrane helix</keyword>
<dbReference type="GO" id="GO:0030313">
    <property type="term" value="C:cell envelope"/>
    <property type="evidence" value="ECO:0007669"/>
    <property type="project" value="UniProtKB-SubCell"/>
</dbReference>
<comment type="subcellular location">
    <subcellularLocation>
        <location evidence="1">Cell envelope</location>
    </subcellularLocation>
</comment>
<dbReference type="Gene3D" id="2.40.420.20">
    <property type="match status" value="1"/>
</dbReference>
<dbReference type="EMBL" id="JAUOQI010000008">
    <property type="protein sequence ID" value="MDO6578306.1"/>
    <property type="molecule type" value="Genomic_DNA"/>
</dbReference>
<gene>
    <name evidence="4" type="ORF">AVL57_10430</name>
    <name evidence="5" type="ORF">Q4527_12940</name>
</gene>
<proteinExistence type="predicted"/>
<feature type="transmembrane region" description="Helical" evidence="3">
    <location>
        <begin position="21"/>
        <end position="39"/>
    </location>
</feature>
<evidence type="ECO:0000256" key="3">
    <source>
        <dbReference type="SAM" id="Phobius"/>
    </source>
</evidence>
<dbReference type="KEGG" id="asq:AVL57_10430"/>
<evidence type="ECO:0000313" key="6">
    <source>
        <dbReference type="Proteomes" id="UP000056750"/>
    </source>
</evidence>
<dbReference type="InterPro" id="IPR050465">
    <property type="entry name" value="UPF0194_transport"/>
</dbReference>
<name>A0AAW7Z5P6_9ALTE</name>
<accession>A0AAW7Z5P6</accession>
<protein>
    <submittedName>
        <fullName evidence="4 5">Efflux transporter periplasmic adaptor subunit</fullName>
    </submittedName>
</protein>
<dbReference type="Gene3D" id="1.10.287.470">
    <property type="entry name" value="Helix hairpin bin"/>
    <property type="match status" value="1"/>
</dbReference>
<dbReference type="Gene3D" id="2.40.50.100">
    <property type="match status" value="1"/>
</dbReference>
<dbReference type="EMBL" id="CP013926">
    <property type="protein sequence ID" value="AMJ74343.1"/>
    <property type="molecule type" value="Genomic_DNA"/>
</dbReference>
<reference evidence="5" key="2">
    <citation type="submission" date="2023-07" db="EMBL/GenBank/DDBJ databases">
        <title>Genome content predicts the carbon catabolic preferences of heterotrophic bacteria.</title>
        <authorList>
            <person name="Gralka M."/>
        </authorList>
    </citation>
    <scope>NUCLEOTIDE SEQUENCE</scope>
    <source>
        <strain evidence="5">F2M12</strain>
    </source>
</reference>
<organism evidence="5 7">
    <name type="scientific">Alteromonas stellipolaris</name>
    <dbReference type="NCBI Taxonomy" id="233316"/>
    <lineage>
        <taxon>Bacteria</taxon>
        <taxon>Pseudomonadati</taxon>
        <taxon>Pseudomonadota</taxon>
        <taxon>Gammaproteobacteria</taxon>
        <taxon>Alteromonadales</taxon>
        <taxon>Alteromonadaceae</taxon>
        <taxon>Alteromonas/Salinimonas group</taxon>
        <taxon>Alteromonas</taxon>
    </lineage>
</organism>
<dbReference type="RefSeq" id="WP_057793144.1">
    <property type="nucleotide sequence ID" value="NZ_CAXIBE010000007.1"/>
</dbReference>
<keyword evidence="3" id="KW-0472">Membrane</keyword>
<evidence type="ECO:0000313" key="5">
    <source>
        <dbReference type="EMBL" id="MDO6578306.1"/>
    </source>
</evidence>
<sequence>MIQDTSSQDTLVETKSSRKKWVGVSVIILIACVFGYLFLSSSTNAGLSSSRDSLKFSAVTKGNLIRDIVTTGRIIASNAPQLYSPEQGYVLLKVKPGDSVENGDIVAIVDSPELQNTMKQEQSALASLQSDLARQELDVRRQALLLNKQADIANVELVAAQREEKRAKLSIKDHLISQIDLEEALDNLAKAEVTYKHAISEIELATDTLAFELKTTKEKVARQALVVDDLTRQLADLTIRASVSGVVGNVLIQPNALVAKNEPLMKLVDLTAYEAELNVAESYANELGLGMSVELKVGVQKVIGKLVSISPEVVDRQVTARVRFPENSVQSIRQNQQVSARILLENKRDVLKVDRGSFLQAGGTTAYLVTGDLAERIDIQIGATSIREVEILSGLQEGDEIIVSNYEQFNQAATVLLR</sequence>
<evidence type="ECO:0000256" key="2">
    <source>
        <dbReference type="ARBA" id="ARBA00023054"/>
    </source>
</evidence>
<evidence type="ECO:0000313" key="4">
    <source>
        <dbReference type="EMBL" id="AMJ74343.1"/>
    </source>
</evidence>
<reference evidence="4 6" key="1">
    <citation type="submission" date="2015-12" db="EMBL/GenBank/DDBJ databases">
        <title>Intraspecies pangenome expansion in the marine bacterium Alteromonas.</title>
        <authorList>
            <person name="Lopez-Perez M."/>
            <person name="Rodriguez-Valera F."/>
        </authorList>
    </citation>
    <scope>NUCLEOTIDE SEQUENCE [LARGE SCALE GENOMIC DNA]</scope>
    <source>
        <strain evidence="4 6">LMG 21861</strain>
    </source>
</reference>